<keyword evidence="2" id="KW-0812">Transmembrane</keyword>
<feature type="compositionally biased region" description="Basic and acidic residues" evidence="1">
    <location>
        <begin position="364"/>
        <end position="405"/>
    </location>
</feature>
<evidence type="ECO:0000256" key="1">
    <source>
        <dbReference type="SAM" id="MobiDB-lite"/>
    </source>
</evidence>
<protein>
    <submittedName>
        <fullName evidence="4">Uncharacterized protein</fullName>
    </submittedName>
</protein>
<keyword evidence="3" id="KW-1185">Reference proteome</keyword>
<name>A0A914BZI0_9BILA</name>
<evidence type="ECO:0000313" key="4">
    <source>
        <dbReference type="WBParaSite" id="ACRNAN_Path_1331.g5232.t1"/>
    </source>
</evidence>
<feature type="transmembrane region" description="Helical" evidence="2">
    <location>
        <begin position="201"/>
        <end position="228"/>
    </location>
</feature>
<evidence type="ECO:0000313" key="3">
    <source>
        <dbReference type="Proteomes" id="UP000887540"/>
    </source>
</evidence>
<dbReference type="Proteomes" id="UP000887540">
    <property type="component" value="Unplaced"/>
</dbReference>
<sequence length="429" mass="49886">MVTAQPQPVITLHDGHIGLLERLMQTTYRGTITAGRKYTVEIYMGRTDTYDYTIEQCVYNSRITFIDSYGCLRRDNVFVQKWESEQYAVPGTVKRTLVHFIAPEPVVRIECQLRIYECCACAQSYCERRPSLEYYYNYNVPLVCQYPISLPPPIGSGVIPGDGMYRPGPGCSQGCPPQPYSPGGFGGNGWYNNRDFGGIPWWIWLLILGLLLLLLTCLVCIVAGCLLARRRKRTTIQPLPPPPPPPERQVYTIDESAQTLPEMRSTSMQVEHDLAQKRQLQFDDGGIAIPLRNQPPSDTESIQEARTQRVYSRHNYEKEAHGTYPSRRYETIHMNGHLPQQQYQQRTLTDRRAMSRYQQVVRTENSDQHRRLQRELEEEARRKQRNEEYARRIEKHLEEHRRHPYSEPPSGEETFREETVRTMRQSSVI</sequence>
<reference evidence="4" key="1">
    <citation type="submission" date="2022-11" db="UniProtKB">
        <authorList>
            <consortium name="WormBaseParasite"/>
        </authorList>
    </citation>
    <scope>IDENTIFICATION</scope>
</reference>
<keyword evidence="2" id="KW-1133">Transmembrane helix</keyword>
<keyword evidence="2" id="KW-0472">Membrane</keyword>
<organism evidence="3 4">
    <name type="scientific">Acrobeloides nanus</name>
    <dbReference type="NCBI Taxonomy" id="290746"/>
    <lineage>
        <taxon>Eukaryota</taxon>
        <taxon>Metazoa</taxon>
        <taxon>Ecdysozoa</taxon>
        <taxon>Nematoda</taxon>
        <taxon>Chromadorea</taxon>
        <taxon>Rhabditida</taxon>
        <taxon>Tylenchina</taxon>
        <taxon>Cephalobomorpha</taxon>
        <taxon>Cephaloboidea</taxon>
        <taxon>Cephalobidae</taxon>
        <taxon>Acrobeloides</taxon>
    </lineage>
</organism>
<dbReference type="AlphaFoldDB" id="A0A914BZI0"/>
<evidence type="ECO:0000256" key="2">
    <source>
        <dbReference type="SAM" id="Phobius"/>
    </source>
</evidence>
<dbReference type="WBParaSite" id="ACRNAN_Path_1331.g5232.t1">
    <property type="protein sequence ID" value="ACRNAN_Path_1331.g5232.t1"/>
    <property type="gene ID" value="ACRNAN_Path_1331.g5232"/>
</dbReference>
<accession>A0A914BZI0</accession>
<proteinExistence type="predicted"/>
<feature type="region of interest" description="Disordered" evidence="1">
    <location>
        <begin position="362"/>
        <end position="429"/>
    </location>
</feature>